<evidence type="ECO:0000256" key="1">
    <source>
        <dbReference type="SAM" id="Phobius"/>
    </source>
</evidence>
<dbReference type="Proteomes" id="UP000011867">
    <property type="component" value="Chromosome"/>
</dbReference>
<dbReference type="EMBL" id="HF582854">
    <property type="protein sequence ID" value="CCQ37711.1"/>
    <property type="molecule type" value="Genomic_DNA"/>
</dbReference>
<accession>M1XTE0</accession>
<keyword evidence="1" id="KW-1133">Transmembrane helix</keyword>
<feature type="transmembrane region" description="Helical" evidence="1">
    <location>
        <begin position="22"/>
        <end position="45"/>
    </location>
</feature>
<proteinExistence type="predicted"/>
<dbReference type="HOGENOM" id="CLU_2985767_0_0_2"/>
<keyword evidence="1" id="KW-0472">Membrane</keyword>
<evidence type="ECO:0000313" key="2">
    <source>
        <dbReference type="EMBL" id="CCQ37711.1"/>
    </source>
</evidence>
<keyword evidence="3" id="KW-1185">Reference proteome</keyword>
<dbReference type="KEGG" id="nmo:Nmlp_3589A"/>
<sequence length="57" mass="5953">MPDTVTPITPKDVSTGNKILDLAVGIGAMVLLLPAIPILILVWLVERLAGDETDGAD</sequence>
<dbReference type="eggNOG" id="arCOG09162">
    <property type="taxonomic scope" value="Archaea"/>
</dbReference>
<name>M1XTE0_NATM8</name>
<reference evidence="2 3" key="1">
    <citation type="journal article" date="2013" name="Genome Announc.">
        <title>Genome of the haloarchaeon Natronomonas moolapensis, a neutrophilic member of a previously haloalkaliphilic genus.</title>
        <authorList>
            <person name="Dyall-Smith M.L."/>
            <person name="Pfeiffer F."/>
            <person name="Oberwinkler T."/>
            <person name="Klee K."/>
            <person name="Rampp M."/>
            <person name="Palm P."/>
            <person name="Gross K."/>
            <person name="Schuster S.C."/>
            <person name="Oesterhelt D."/>
        </authorList>
    </citation>
    <scope>NUCLEOTIDE SEQUENCE [LARGE SCALE GENOMIC DNA]</scope>
    <source>
        <strain evidence="3">DSM 18674 / JCM 14361 / 8.8.11</strain>
    </source>
</reference>
<dbReference type="GeneID" id="43676848"/>
<organism evidence="2 3">
    <name type="scientific">Natronomonas moolapensis (strain DSM 18674 / CECT 7526 / JCM 14361 / 8.8.11)</name>
    <dbReference type="NCBI Taxonomy" id="268739"/>
    <lineage>
        <taxon>Archaea</taxon>
        <taxon>Methanobacteriati</taxon>
        <taxon>Methanobacteriota</taxon>
        <taxon>Stenosarchaea group</taxon>
        <taxon>Halobacteria</taxon>
        <taxon>Halobacteriales</taxon>
        <taxon>Natronomonadaceae</taxon>
        <taxon>Natronomonas</taxon>
    </lineage>
</organism>
<evidence type="ECO:0000313" key="3">
    <source>
        <dbReference type="Proteomes" id="UP000011867"/>
    </source>
</evidence>
<dbReference type="RefSeq" id="WP_015410448.1">
    <property type="nucleotide sequence ID" value="NC_020388.1"/>
</dbReference>
<protein>
    <submittedName>
        <fullName evidence="2">Uncharacterized protein</fullName>
    </submittedName>
</protein>
<dbReference type="AlphaFoldDB" id="M1XTE0"/>
<keyword evidence="1" id="KW-0812">Transmembrane</keyword>
<gene>
    <name evidence="2" type="ORF">Nmlp_3589A</name>
</gene>